<keyword evidence="2" id="KW-1185">Reference proteome</keyword>
<dbReference type="EMBL" id="VZZK01000022">
    <property type="protein sequence ID" value="KAB1077235.1"/>
    <property type="molecule type" value="Genomic_DNA"/>
</dbReference>
<dbReference type="AlphaFoldDB" id="A0A6L3T2C4"/>
<reference evidence="1 2" key="1">
    <citation type="submission" date="2019-09" db="EMBL/GenBank/DDBJ databases">
        <title>YIM 48816 draft genome.</title>
        <authorList>
            <person name="Jiang L."/>
        </authorList>
    </citation>
    <scope>NUCLEOTIDE SEQUENCE [LARGE SCALE GENOMIC DNA]</scope>
    <source>
        <strain evidence="1 2">YIM 48816</strain>
    </source>
</reference>
<proteinExistence type="predicted"/>
<name>A0A6L3T2C4_9HYPH</name>
<comment type="caution">
    <text evidence="1">The sequence shown here is derived from an EMBL/GenBank/DDBJ whole genome shotgun (WGS) entry which is preliminary data.</text>
</comment>
<gene>
    <name evidence="1" type="ORF">F6X53_19250</name>
</gene>
<evidence type="ECO:0000313" key="2">
    <source>
        <dbReference type="Proteomes" id="UP000474159"/>
    </source>
</evidence>
<sequence>MTTLSEDSLDVVERLINEGEARRIEQIRIIAHLTERGQNSAEATHALKDIEDTLAALRCRWEYLQAMQEKP</sequence>
<organism evidence="1 2">
    <name type="scientific">Methylobacterium soli</name>
    <dbReference type="NCBI Taxonomy" id="553447"/>
    <lineage>
        <taxon>Bacteria</taxon>
        <taxon>Pseudomonadati</taxon>
        <taxon>Pseudomonadota</taxon>
        <taxon>Alphaproteobacteria</taxon>
        <taxon>Hyphomicrobiales</taxon>
        <taxon>Methylobacteriaceae</taxon>
        <taxon>Methylobacterium</taxon>
    </lineage>
</organism>
<protein>
    <submittedName>
        <fullName evidence="1">Uncharacterized protein</fullName>
    </submittedName>
</protein>
<dbReference type="RefSeq" id="WP_151001817.1">
    <property type="nucleotide sequence ID" value="NZ_BPQY01000699.1"/>
</dbReference>
<evidence type="ECO:0000313" key="1">
    <source>
        <dbReference type="EMBL" id="KAB1077235.1"/>
    </source>
</evidence>
<accession>A0A6L3T2C4</accession>
<dbReference type="Proteomes" id="UP000474159">
    <property type="component" value="Unassembled WGS sequence"/>
</dbReference>